<organism evidence="16 17">
    <name type="scientific">Duganella vulcania</name>
    <dbReference type="NCBI Taxonomy" id="2692166"/>
    <lineage>
        <taxon>Bacteria</taxon>
        <taxon>Pseudomonadati</taxon>
        <taxon>Pseudomonadota</taxon>
        <taxon>Betaproteobacteria</taxon>
        <taxon>Burkholderiales</taxon>
        <taxon>Oxalobacteraceae</taxon>
        <taxon>Telluria group</taxon>
        <taxon>Duganella</taxon>
    </lineage>
</organism>
<evidence type="ECO:0000259" key="14">
    <source>
        <dbReference type="Pfam" id="PF00593"/>
    </source>
</evidence>
<feature type="chain" id="PRO_5032749909" evidence="13">
    <location>
        <begin position="34"/>
        <end position="766"/>
    </location>
</feature>
<reference evidence="16 17" key="1">
    <citation type="submission" date="2020-01" db="EMBL/GenBank/DDBJ databases">
        <title>Novel species isolated from a subtropical stream in China.</title>
        <authorList>
            <person name="Lu H."/>
        </authorList>
    </citation>
    <scope>NUCLEOTIDE SEQUENCE [LARGE SCALE GENOMIC DNA]</scope>
    <source>
        <strain evidence="16 17">FT82W</strain>
    </source>
</reference>
<sequence>MAATTSGARHTAAPFTLHAVTLAVLTSLLPAHAADAPATPALGEILVKAKRDDSGNTRNGATTVIDAEQIGKNNAIDLANLARYSPLISVPSAASGSGNIWDGAGNTGINIRGAEGNRVSLELDGIALPDAAPKPDANSTNAFGIGRDYFDPETFREVRIGSGTSPAGAGTPGIGGAVSFITKTPEEYLATRKLYADYKFGYTSDHAQRMHAVTAAAQLNDKLQGLIVGVHRDGEQGKSKGGTPQNPDDWSSDAVLAKLNWTLARDQKLNFTIDNYKAQHDLVFANKLAASYPEGATQDARTERTRYSIEHHYTPGAGLLFDTLDTRAYTQNASVVDQTRASYITGGQPYLRNISTGFYNNSKGLALDATRQLDALGMLSYGISYEQQESRRPWLEDRTVIKTGAHQLTMKNRMADMDTDKLAAYLRGEFGFMLLGHQATLTPGLRAEHRKLTPKNLTAYLIAVPSAASEIREETDSFLTPSLNLSVELAPGFSTYAQYSRGTRLPTAAERTGTYDSFSYTAAGNAYAVLGNPNLQKETSNAFEIGVKGAPANGVELSASAFYTRYSNLIEYAAQPLDPVNYPTITFGLYRPENVGKANTKGIEVSSRFLLGQWAEAMKGYSVALAGGISRGTAENRLTGKQADLPSIQPYKANATFAYDDPALRGGAAFVVSTVRGKKAADDVIADASGARFAVPGSTVMDVTAYWNIGKHAVLNAGVYNLGDKKYWDYASARSLPAGTNAATLADIERYVRPGRNYAVNLKVIY</sequence>
<evidence type="ECO:0000256" key="7">
    <source>
        <dbReference type="ARBA" id="ARBA00023077"/>
    </source>
</evidence>
<feature type="signal peptide" evidence="13">
    <location>
        <begin position="1"/>
        <end position="33"/>
    </location>
</feature>
<dbReference type="InterPro" id="IPR012910">
    <property type="entry name" value="Plug_dom"/>
</dbReference>
<name>A0A845G047_9BURK</name>
<dbReference type="PANTHER" id="PTHR30069">
    <property type="entry name" value="TONB-DEPENDENT OUTER MEMBRANE RECEPTOR"/>
    <property type="match status" value="1"/>
</dbReference>
<evidence type="ECO:0000256" key="4">
    <source>
        <dbReference type="ARBA" id="ARBA00022452"/>
    </source>
</evidence>
<keyword evidence="9 16" id="KW-0675">Receptor</keyword>
<dbReference type="EMBL" id="WWCW01000005">
    <property type="protein sequence ID" value="MYM86148.1"/>
    <property type="molecule type" value="Genomic_DNA"/>
</dbReference>
<dbReference type="Gene3D" id="2.170.130.10">
    <property type="entry name" value="TonB-dependent receptor, plug domain"/>
    <property type="match status" value="1"/>
</dbReference>
<dbReference type="PROSITE" id="PS52016">
    <property type="entry name" value="TONB_DEPENDENT_REC_3"/>
    <property type="match status" value="1"/>
</dbReference>
<dbReference type="GO" id="GO:0009279">
    <property type="term" value="C:cell outer membrane"/>
    <property type="evidence" value="ECO:0007669"/>
    <property type="project" value="UniProtKB-SubCell"/>
</dbReference>
<dbReference type="InterPro" id="IPR039426">
    <property type="entry name" value="TonB-dep_rcpt-like"/>
</dbReference>
<evidence type="ECO:0000256" key="11">
    <source>
        <dbReference type="PROSITE-ProRule" id="PRU01360"/>
    </source>
</evidence>
<evidence type="ECO:0000256" key="6">
    <source>
        <dbReference type="ARBA" id="ARBA00022729"/>
    </source>
</evidence>
<evidence type="ECO:0000256" key="1">
    <source>
        <dbReference type="ARBA" id="ARBA00004571"/>
    </source>
</evidence>
<dbReference type="InterPro" id="IPR037066">
    <property type="entry name" value="Plug_dom_sf"/>
</dbReference>
<evidence type="ECO:0000313" key="17">
    <source>
        <dbReference type="Proteomes" id="UP000470302"/>
    </source>
</evidence>
<evidence type="ECO:0000256" key="5">
    <source>
        <dbReference type="ARBA" id="ARBA00022692"/>
    </source>
</evidence>
<accession>A0A845G047</accession>
<dbReference type="Pfam" id="PF07715">
    <property type="entry name" value="Plug"/>
    <property type="match status" value="1"/>
</dbReference>
<dbReference type="RefSeq" id="WP_161095425.1">
    <property type="nucleotide sequence ID" value="NZ_WWCW01000005.1"/>
</dbReference>
<keyword evidence="3 11" id="KW-0813">Transport</keyword>
<dbReference type="CDD" id="cd01347">
    <property type="entry name" value="ligand_gated_channel"/>
    <property type="match status" value="1"/>
</dbReference>
<keyword evidence="5 11" id="KW-0812">Transmembrane</keyword>
<keyword evidence="6 13" id="KW-0732">Signal</keyword>
<keyword evidence="4 11" id="KW-1134">Transmembrane beta strand</keyword>
<keyword evidence="10 11" id="KW-0998">Cell outer membrane</keyword>
<evidence type="ECO:0000313" key="16">
    <source>
        <dbReference type="EMBL" id="MYM86148.1"/>
    </source>
</evidence>
<comment type="similarity">
    <text evidence="2 11 12">Belongs to the TonB-dependent receptor family.</text>
</comment>
<dbReference type="SUPFAM" id="SSF56935">
    <property type="entry name" value="Porins"/>
    <property type="match status" value="1"/>
</dbReference>
<dbReference type="AlphaFoldDB" id="A0A845G047"/>
<dbReference type="Pfam" id="PF00593">
    <property type="entry name" value="TonB_dep_Rec_b-barrel"/>
    <property type="match status" value="1"/>
</dbReference>
<dbReference type="InterPro" id="IPR000531">
    <property type="entry name" value="Beta-barrel_TonB"/>
</dbReference>
<keyword evidence="8 11" id="KW-0472">Membrane</keyword>
<dbReference type="PANTHER" id="PTHR30069:SF29">
    <property type="entry name" value="HEMOGLOBIN AND HEMOGLOBIN-HAPTOGLOBIN-BINDING PROTEIN 1-RELATED"/>
    <property type="match status" value="1"/>
</dbReference>
<evidence type="ECO:0000256" key="8">
    <source>
        <dbReference type="ARBA" id="ARBA00023136"/>
    </source>
</evidence>
<evidence type="ECO:0000256" key="12">
    <source>
        <dbReference type="RuleBase" id="RU003357"/>
    </source>
</evidence>
<dbReference type="Proteomes" id="UP000470302">
    <property type="component" value="Unassembled WGS sequence"/>
</dbReference>
<feature type="domain" description="TonB-dependent receptor-like beta-barrel" evidence="14">
    <location>
        <begin position="264"/>
        <end position="722"/>
    </location>
</feature>
<feature type="domain" description="TonB-dependent receptor plug" evidence="15">
    <location>
        <begin position="60"/>
        <end position="177"/>
    </location>
</feature>
<evidence type="ECO:0000256" key="10">
    <source>
        <dbReference type="ARBA" id="ARBA00023237"/>
    </source>
</evidence>
<evidence type="ECO:0000256" key="2">
    <source>
        <dbReference type="ARBA" id="ARBA00009810"/>
    </source>
</evidence>
<evidence type="ECO:0000259" key="15">
    <source>
        <dbReference type="Pfam" id="PF07715"/>
    </source>
</evidence>
<evidence type="ECO:0000256" key="3">
    <source>
        <dbReference type="ARBA" id="ARBA00022448"/>
    </source>
</evidence>
<dbReference type="Gene3D" id="2.40.170.20">
    <property type="entry name" value="TonB-dependent receptor, beta-barrel domain"/>
    <property type="match status" value="1"/>
</dbReference>
<dbReference type="GO" id="GO:0015344">
    <property type="term" value="F:siderophore uptake transmembrane transporter activity"/>
    <property type="evidence" value="ECO:0007669"/>
    <property type="project" value="TreeGrafter"/>
</dbReference>
<protein>
    <submittedName>
        <fullName evidence="16">TonB-dependent receptor</fullName>
    </submittedName>
</protein>
<comment type="caution">
    <text evidence="16">The sequence shown here is derived from an EMBL/GenBank/DDBJ whole genome shotgun (WGS) entry which is preliminary data.</text>
</comment>
<dbReference type="GO" id="GO:0044718">
    <property type="term" value="P:siderophore transmembrane transport"/>
    <property type="evidence" value="ECO:0007669"/>
    <property type="project" value="TreeGrafter"/>
</dbReference>
<keyword evidence="7 12" id="KW-0798">TonB box</keyword>
<dbReference type="InterPro" id="IPR036942">
    <property type="entry name" value="Beta-barrel_TonB_sf"/>
</dbReference>
<comment type="subcellular location">
    <subcellularLocation>
        <location evidence="1 11">Cell outer membrane</location>
        <topology evidence="1 11">Multi-pass membrane protein</topology>
    </subcellularLocation>
</comment>
<gene>
    <name evidence="16" type="ORF">GTP91_03025</name>
</gene>
<evidence type="ECO:0000256" key="13">
    <source>
        <dbReference type="SAM" id="SignalP"/>
    </source>
</evidence>
<evidence type="ECO:0000256" key="9">
    <source>
        <dbReference type="ARBA" id="ARBA00023170"/>
    </source>
</evidence>
<proteinExistence type="inferred from homology"/>